<evidence type="ECO:0008006" key="3">
    <source>
        <dbReference type="Google" id="ProtNLM"/>
    </source>
</evidence>
<evidence type="ECO:0000313" key="2">
    <source>
        <dbReference type="Proteomes" id="UP000006514"/>
    </source>
</evidence>
<dbReference type="InParanoid" id="J0LHU8"/>
<gene>
    <name evidence="1" type="ORF">AURDEDRAFT_154288</name>
</gene>
<sequence>MVNIPNQPVVRTENGTRYRLGATPHDTHNLKFSCSRLASFASDWSRLSHTNSRFADGCALLNKLNPRNRPNIIEVNAHNDGIAPTSSIVNLINTEIDNLDPERCVCSPLPDGSAPTVRQVHDSLDRGNPLVVGVHAPLADGLGALPAPQLSSLVSGPARALVLGAGAVTRTVTPSRTPVITQQILGQALLVFWPESRANRDALRGASGEKHVISRLDRLDGLRVVVLHAGETHVLPAGARYLTLALGYGGASFAVQMKYSTLPPTEERTAAITGKRSFNALEEDNVEKQFKRVKIEDM</sequence>
<dbReference type="AlphaFoldDB" id="J0LHU8"/>
<reference evidence="2" key="1">
    <citation type="journal article" date="2012" name="Science">
        <title>The Paleozoic origin of enzymatic lignin decomposition reconstructed from 31 fungal genomes.</title>
        <authorList>
            <person name="Floudas D."/>
            <person name="Binder M."/>
            <person name="Riley R."/>
            <person name="Barry K."/>
            <person name="Blanchette R.A."/>
            <person name="Henrissat B."/>
            <person name="Martinez A.T."/>
            <person name="Otillar R."/>
            <person name="Spatafora J.W."/>
            <person name="Yadav J.S."/>
            <person name="Aerts A."/>
            <person name="Benoit I."/>
            <person name="Boyd A."/>
            <person name="Carlson A."/>
            <person name="Copeland A."/>
            <person name="Coutinho P.M."/>
            <person name="de Vries R.P."/>
            <person name="Ferreira P."/>
            <person name="Findley K."/>
            <person name="Foster B."/>
            <person name="Gaskell J."/>
            <person name="Glotzer D."/>
            <person name="Gorecki P."/>
            <person name="Heitman J."/>
            <person name="Hesse C."/>
            <person name="Hori C."/>
            <person name="Igarashi K."/>
            <person name="Jurgens J.A."/>
            <person name="Kallen N."/>
            <person name="Kersten P."/>
            <person name="Kohler A."/>
            <person name="Kuees U."/>
            <person name="Kumar T.K.A."/>
            <person name="Kuo A."/>
            <person name="LaButti K."/>
            <person name="Larrondo L.F."/>
            <person name="Lindquist E."/>
            <person name="Ling A."/>
            <person name="Lombard V."/>
            <person name="Lucas S."/>
            <person name="Lundell T."/>
            <person name="Martin R."/>
            <person name="McLaughlin D.J."/>
            <person name="Morgenstern I."/>
            <person name="Morin E."/>
            <person name="Murat C."/>
            <person name="Nagy L.G."/>
            <person name="Nolan M."/>
            <person name="Ohm R.A."/>
            <person name="Patyshakuliyeva A."/>
            <person name="Rokas A."/>
            <person name="Ruiz-Duenas F.J."/>
            <person name="Sabat G."/>
            <person name="Salamov A."/>
            <person name="Samejima M."/>
            <person name="Schmutz J."/>
            <person name="Slot J.C."/>
            <person name="St John F."/>
            <person name="Stenlid J."/>
            <person name="Sun H."/>
            <person name="Sun S."/>
            <person name="Syed K."/>
            <person name="Tsang A."/>
            <person name="Wiebenga A."/>
            <person name="Young D."/>
            <person name="Pisabarro A."/>
            <person name="Eastwood D.C."/>
            <person name="Martin F."/>
            <person name="Cullen D."/>
            <person name="Grigoriev I.V."/>
            <person name="Hibbett D.S."/>
        </authorList>
    </citation>
    <scope>NUCLEOTIDE SEQUENCE [LARGE SCALE GENOMIC DNA]</scope>
    <source>
        <strain evidence="2">TFB10046</strain>
    </source>
</reference>
<name>J0LHU8_AURST</name>
<keyword evidence="2" id="KW-1185">Reference proteome</keyword>
<accession>J0LHU8</accession>
<dbReference type="EMBL" id="JH687836">
    <property type="protein sequence ID" value="EJD37729.1"/>
    <property type="molecule type" value="Genomic_DNA"/>
</dbReference>
<organism evidence="1 2">
    <name type="scientific">Auricularia subglabra (strain TFB-10046 / SS5)</name>
    <name type="common">White-rot fungus</name>
    <name type="synonym">Auricularia delicata (strain TFB10046)</name>
    <dbReference type="NCBI Taxonomy" id="717982"/>
    <lineage>
        <taxon>Eukaryota</taxon>
        <taxon>Fungi</taxon>
        <taxon>Dikarya</taxon>
        <taxon>Basidiomycota</taxon>
        <taxon>Agaricomycotina</taxon>
        <taxon>Agaricomycetes</taxon>
        <taxon>Auriculariales</taxon>
        <taxon>Auriculariaceae</taxon>
        <taxon>Auricularia</taxon>
    </lineage>
</organism>
<dbReference type="Proteomes" id="UP000006514">
    <property type="component" value="Unassembled WGS sequence"/>
</dbReference>
<dbReference type="OrthoDB" id="10502497at2759"/>
<protein>
    <recommendedName>
        <fullName evidence="3">JmjC domain-containing protein</fullName>
    </recommendedName>
</protein>
<evidence type="ECO:0000313" key="1">
    <source>
        <dbReference type="EMBL" id="EJD37729.1"/>
    </source>
</evidence>
<dbReference type="KEGG" id="adl:AURDEDRAFT_154288"/>
<proteinExistence type="predicted"/>